<dbReference type="PANTHER" id="PTHR30445">
    <property type="entry name" value="K(+)_H(+) ANTIPORTER SUBUNIT KHTT"/>
    <property type="match status" value="1"/>
</dbReference>
<keyword evidence="7 8" id="KW-0472">Membrane</keyword>
<dbReference type="STRING" id="883081.HMPREF9698_00456"/>
<dbReference type="InterPro" id="IPR050144">
    <property type="entry name" value="AAE_transporter"/>
</dbReference>
<evidence type="ECO:0000256" key="6">
    <source>
        <dbReference type="ARBA" id="ARBA00022989"/>
    </source>
</evidence>
<feature type="transmembrane region" description="Helical" evidence="8">
    <location>
        <begin position="79"/>
        <end position="102"/>
    </location>
</feature>
<proteinExistence type="inferred from homology"/>
<dbReference type="Pfam" id="PF06826">
    <property type="entry name" value="Asp-Al_Ex"/>
    <property type="match status" value="2"/>
</dbReference>
<comment type="subcellular location">
    <subcellularLocation>
        <location evidence="1">Cell membrane</location>
        <topology evidence="1">Multi-pass membrane protein</topology>
    </subcellularLocation>
</comment>
<evidence type="ECO:0000256" key="4">
    <source>
        <dbReference type="ARBA" id="ARBA00022475"/>
    </source>
</evidence>
<keyword evidence="5 8" id="KW-0812">Transmembrane</keyword>
<comment type="similarity">
    <text evidence="2">Belongs to the AAE transporter (TC 2.A.81) family.</text>
</comment>
<dbReference type="OrthoDB" id="9155749at2"/>
<dbReference type="RefSeq" id="WP_003776942.1">
    <property type="nucleotide sequence ID" value="NZ_JH992957.1"/>
</dbReference>
<reference evidence="10 11" key="1">
    <citation type="submission" date="2012-09" db="EMBL/GenBank/DDBJ databases">
        <title>The Genome Sequence of Alloiococcus otitis ATCC 51267.</title>
        <authorList>
            <consortium name="The Broad Institute Genome Sequencing Platform"/>
            <person name="Earl A."/>
            <person name="Ward D."/>
            <person name="Feldgarden M."/>
            <person name="Gevers D."/>
            <person name="Huys G."/>
            <person name="Walker B."/>
            <person name="Young S.K."/>
            <person name="Zeng Q."/>
            <person name="Gargeya S."/>
            <person name="Fitzgerald M."/>
            <person name="Haas B."/>
            <person name="Abouelleil A."/>
            <person name="Alvarado L."/>
            <person name="Arachchi H.M."/>
            <person name="Berlin A.M."/>
            <person name="Chapman S.B."/>
            <person name="Goldberg J."/>
            <person name="Griggs A."/>
            <person name="Gujja S."/>
            <person name="Hansen M."/>
            <person name="Howarth C."/>
            <person name="Imamovic A."/>
            <person name="Larimer J."/>
            <person name="McCowen C."/>
            <person name="Montmayeur A."/>
            <person name="Murphy C."/>
            <person name="Neiman D."/>
            <person name="Pearson M."/>
            <person name="Priest M."/>
            <person name="Roberts A."/>
            <person name="Saif S."/>
            <person name="Shea T."/>
            <person name="Sisk P."/>
            <person name="Sykes S."/>
            <person name="Wortman J."/>
            <person name="Nusbaum C."/>
            <person name="Birren B."/>
        </authorList>
    </citation>
    <scope>NUCLEOTIDE SEQUENCE [LARGE SCALE GENOMIC DNA]</scope>
    <source>
        <strain evidence="10 11">ATCC 51267</strain>
    </source>
</reference>
<dbReference type="AlphaFoldDB" id="K9EDP7"/>
<evidence type="ECO:0000313" key="10">
    <source>
        <dbReference type="EMBL" id="EKU93976.1"/>
    </source>
</evidence>
<feature type="transmembrane region" description="Helical" evidence="8">
    <location>
        <begin position="348"/>
        <end position="374"/>
    </location>
</feature>
<feature type="transmembrane region" description="Helical" evidence="8">
    <location>
        <begin position="317"/>
        <end position="336"/>
    </location>
</feature>
<evidence type="ECO:0000256" key="7">
    <source>
        <dbReference type="ARBA" id="ARBA00023136"/>
    </source>
</evidence>
<organism evidence="10 11">
    <name type="scientific">Alloiococcus otitis ATCC 51267</name>
    <dbReference type="NCBI Taxonomy" id="883081"/>
    <lineage>
        <taxon>Bacteria</taxon>
        <taxon>Bacillati</taxon>
        <taxon>Bacillota</taxon>
        <taxon>Bacilli</taxon>
        <taxon>Lactobacillales</taxon>
        <taxon>Carnobacteriaceae</taxon>
        <taxon>Alloiococcus</taxon>
    </lineage>
</organism>
<feature type="transmembrane region" description="Helical" evidence="8">
    <location>
        <begin position="195"/>
        <end position="212"/>
    </location>
</feature>
<dbReference type="PANTHER" id="PTHR30445:SF8">
    <property type="entry name" value="K(+)_H(+) ANTIPORTER SUBUNIT KHTT"/>
    <property type="match status" value="1"/>
</dbReference>
<keyword evidence="4" id="KW-1003">Cell membrane</keyword>
<accession>K9EDP7</accession>
<feature type="domain" description="YidE/YbjL duplication" evidence="9">
    <location>
        <begin position="199"/>
        <end position="367"/>
    </location>
</feature>
<name>K9EDP7_9LACT</name>
<dbReference type="NCBIfam" id="TIGR01625">
    <property type="entry name" value="YidE_YbjL_dupl"/>
    <property type="match status" value="1"/>
</dbReference>
<dbReference type="Proteomes" id="UP000009875">
    <property type="component" value="Unassembled WGS sequence"/>
</dbReference>
<evidence type="ECO:0000256" key="3">
    <source>
        <dbReference type="ARBA" id="ARBA00022448"/>
    </source>
</evidence>
<dbReference type="GO" id="GO:0005886">
    <property type="term" value="C:plasma membrane"/>
    <property type="evidence" value="ECO:0007669"/>
    <property type="project" value="UniProtKB-SubCell"/>
</dbReference>
<dbReference type="HOGENOM" id="CLU_035023_4_0_9"/>
<dbReference type="eggNOG" id="COG2985">
    <property type="taxonomic scope" value="Bacteria"/>
</dbReference>
<feature type="transmembrane region" description="Helical" evidence="8">
    <location>
        <begin position="133"/>
        <end position="155"/>
    </location>
</feature>
<evidence type="ECO:0000313" key="11">
    <source>
        <dbReference type="Proteomes" id="UP000009875"/>
    </source>
</evidence>
<comment type="caution">
    <text evidence="10">The sequence shown here is derived from an EMBL/GenBank/DDBJ whole genome shotgun (WGS) entry which is preliminary data.</text>
</comment>
<feature type="transmembrane region" description="Helical" evidence="8">
    <location>
        <begin position="287"/>
        <end position="310"/>
    </location>
</feature>
<feature type="transmembrane region" description="Helical" evidence="8">
    <location>
        <begin position="6"/>
        <end position="25"/>
    </location>
</feature>
<evidence type="ECO:0000256" key="5">
    <source>
        <dbReference type="ARBA" id="ARBA00022692"/>
    </source>
</evidence>
<evidence type="ECO:0000256" key="2">
    <source>
        <dbReference type="ARBA" id="ARBA00009854"/>
    </source>
</evidence>
<keyword evidence="3" id="KW-0813">Transport</keyword>
<feature type="domain" description="YidE/YbjL duplication" evidence="9">
    <location>
        <begin position="7"/>
        <end position="159"/>
    </location>
</feature>
<evidence type="ECO:0000256" key="1">
    <source>
        <dbReference type="ARBA" id="ARBA00004651"/>
    </source>
</evidence>
<protein>
    <submittedName>
        <fullName evidence="10">AspT/YidE/YbjL antiporter duplication domain-containing protein</fullName>
    </submittedName>
</protein>
<sequence length="375" mass="39190">MNPLAYLFLIIGLGYLIGSIDIFGIKFGNSAIILVGIVFGHFGAQIPDMVGTLGLVMFIGAVGLKAGKNILYFLKTNGLSFLLIALFVISLSGILSLLFYYMTGIDKDLVMGILSGAMTSTTALATAQEAGAGQLAVIGYGITYIFGVVGIVSLVQVMPKLMGVNQEEEIDKLRPPKNSTGAPSLAGFKQIDKNGLFVFFTTLLLGMILGSLEVPLPGGSQFSLGNSGGPLIVGLLAGHFKRIGQINIEIPNDILNVFSSLGISLFLSDSGINAGQGIVDILGDYGLQIFIMGMIMTLVTSLLGFALAYLIFKLPVYGALGTTTGAMTSAPSLGALMESSQTDLVVPFYAACQPIATILLVFLPQVLNLIIAAVG</sequence>
<evidence type="ECO:0000259" key="9">
    <source>
        <dbReference type="Pfam" id="PF06826"/>
    </source>
</evidence>
<evidence type="ECO:0000256" key="8">
    <source>
        <dbReference type="SAM" id="Phobius"/>
    </source>
</evidence>
<keyword evidence="11" id="KW-1185">Reference proteome</keyword>
<gene>
    <name evidence="10" type="ORF">HMPREF9698_00456</name>
</gene>
<dbReference type="InterPro" id="IPR006512">
    <property type="entry name" value="YidE_YbjL"/>
</dbReference>
<keyword evidence="6 8" id="KW-1133">Transmembrane helix</keyword>
<dbReference type="EMBL" id="AGXA01000007">
    <property type="protein sequence ID" value="EKU93976.1"/>
    <property type="molecule type" value="Genomic_DNA"/>
</dbReference>